<organism evidence="4 5">
    <name type="scientific">Thermoleophilum album</name>
    <dbReference type="NCBI Taxonomy" id="29539"/>
    <lineage>
        <taxon>Bacteria</taxon>
        <taxon>Bacillati</taxon>
        <taxon>Actinomycetota</taxon>
        <taxon>Thermoleophilia</taxon>
        <taxon>Thermoleophilales</taxon>
        <taxon>Thermoleophilaceae</taxon>
        <taxon>Thermoleophilum</taxon>
    </lineage>
</organism>
<dbReference type="Proteomes" id="UP000222056">
    <property type="component" value="Unassembled WGS sequence"/>
</dbReference>
<evidence type="ECO:0000259" key="3">
    <source>
        <dbReference type="Pfam" id="PF01833"/>
    </source>
</evidence>
<evidence type="ECO:0000313" key="5">
    <source>
        <dbReference type="Proteomes" id="UP000222056"/>
    </source>
</evidence>
<accession>A0A1H6FTI7</accession>
<keyword evidence="5" id="KW-1185">Reference proteome</keyword>
<feature type="signal peptide" evidence="2">
    <location>
        <begin position="1"/>
        <end position="25"/>
    </location>
</feature>
<reference evidence="5" key="1">
    <citation type="submission" date="2016-10" db="EMBL/GenBank/DDBJ databases">
        <authorList>
            <person name="Varghese N."/>
            <person name="Submissions S."/>
        </authorList>
    </citation>
    <scope>NUCLEOTIDE SEQUENCE [LARGE SCALE GENOMIC DNA]</scope>
    <source>
        <strain evidence="5">ATCC 35263</strain>
    </source>
</reference>
<dbReference type="Gene3D" id="2.60.40.10">
    <property type="entry name" value="Immunoglobulins"/>
    <property type="match status" value="1"/>
</dbReference>
<dbReference type="OrthoDB" id="5241547at2"/>
<dbReference type="Pfam" id="PF01833">
    <property type="entry name" value="TIG"/>
    <property type="match status" value="1"/>
</dbReference>
<dbReference type="AlphaFoldDB" id="A0A1H6FTI7"/>
<dbReference type="STRING" id="29539.SAMN02745716_1524"/>
<sequence length="494" mass="52404">MRARKLLRLALIPASLLAIAAPAQAARKPVVTSVSPMRVTVGGTITIKGRNFSARASRNTVILRGSGGKTAFLKPRSASSRKLVVVVPRRVAELLAVANGQPRATRMSLRIAVSRSFSKWTPRRLSPVVAPASSGGSGGGGTSGGSAGGAGGGTAQTASCSGDADGDLLDAALEAQLKTDPCVADTDRDGISDGYEYKSAVDLNNDDYQSPNASLPYPGKRPYPNPLDPTDANVDHDGDGLTLAEEFGAWNYTIANGSPRTLFPLSYSAGEKYSILSANDPRSPGLPAAGYGKWSEFLAWASSAGYRNVTTPDGTFPLLDLNHNGTESVAEQQMYDLDGNGWLSDEERDEDADGLTNFDETHGRMLVEYWKACYASERPYYLAYSGTDFLNPDGDGDGVRDGADDQDHDDVPNLQELSRIGASGIDDRKNGKNCVPADGLPTPPATHHAATYGRVNPFNPCLPFTGARTCNTHPGVGQDVWAPFDDSPNWYSLQ</sequence>
<feature type="region of interest" description="Disordered" evidence="1">
    <location>
        <begin position="124"/>
        <end position="159"/>
    </location>
</feature>
<dbReference type="InterPro" id="IPR014756">
    <property type="entry name" value="Ig_E-set"/>
</dbReference>
<dbReference type="EMBL" id="FNWJ01000002">
    <property type="protein sequence ID" value="SEH14136.1"/>
    <property type="molecule type" value="Genomic_DNA"/>
</dbReference>
<dbReference type="SUPFAM" id="SSF81296">
    <property type="entry name" value="E set domains"/>
    <property type="match status" value="1"/>
</dbReference>
<keyword evidence="2" id="KW-0732">Signal</keyword>
<protein>
    <submittedName>
        <fullName evidence="4">IPT/TIG domain-containing protein</fullName>
    </submittedName>
</protein>
<name>A0A1H6FTI7_THEAL</name>
<proteinExistence type="predicted"/>
<feature type="compositionally biased region" description="Gly residues" evidence="1">
    <location>
        <begin position="135"/>
        <end position="154"/>
    </location>
</feature>
<dbReference type="RefSeq" id="WP_143038652.1">
    <property type="nucleotide sequence ID" value="NZ_FNWJ01000002.1"/>
</dbReference>
<gene>
    <name evidence="4" type="ORF">SAMN02745716_1524</name>
</gene>
<evidence type="ECO:0000313" key="4">
    <source>
        <dbReference type="EMBL" id="SEH14136.1"/>
    </source>
</evidence>
<feature type="domain" description="IPT/TIG" evidence="3">
    <location>
        <begin position="29"/>
        <end position="95"/>
    </location>
</feature>
<feature type="chain" id="PRO_5013689156" evidence="2">
    <location>
        <begin position="26"/>
        <end position="494"/>
    </location>
</feature>
<dbReference type="CDD" id="cd00102">
    <property type="entry name" value="IPT"/>
    <property type="match status" value="1"/>
</dbReference>
<dbReference type="InterPro" id="IPR013783">
    <property type="entry name" value="Ig-like_fold"/>
</dbReference>
<evidence type="ECO:0000256" key="2">
    <source>
        <dbReference type="SAM" id="SignalP"/>
    </source>
</evidence>
<evidence type="ECO:0000256" key="1">
    <source>
        <dbReference type="SAM" id="MobiDB-lite"/>
    </source>
</evidence>
<dbReference type="InterPro" id="IPR002909">
    <property type="entry name" value="IPT_dom"/>
</dbReference>
<dbReference type="GO" id="GO:0005975">
    <property type="term" value="P:carbohydrate metabolic process"/>
    <property type="evidence" value="ECO:0007669"/>
    <property type="project" value="UniProtKB-ARBA"/>
</dbReference>